<reference evidence="1" key="1">
    <citation type="submission" date="2021-03" db="EMBL/GenBank/DDBJ databases">
        <title>Draft genome sequence of rust myrtle Austropuccinia psidii MF-1, a brazilian biotype.</title>
        <authorList>
            <person name="Quecine M.C."/>
            <person name="Pachon D.M.R."/>
            <person name="Bonatelli M.L."/>
            <person name="Correr F.H."/>
            <person name="Franceschini L.M."/>
            <person name="Leite T.F."/>
            <person name="Margarido G.R.A."/>
            <person name="Almeida C.A."/>
            <person name="Ferrarezi J.A."/>
            <person name="Labate C.A."/>
        </authorList>
    </citation>
    <scope>NUCLEOTIDE SEQUENCE</scope>
    <source>
        <strain evidence="1">MF-1</strain>
    </source>
</reference>
<keyword evidence="2" id="KW-1185">Reference proteome</keyword>
<accession>A0A9Q3EZS5</accession>
<sequence length="216" mass="24158">MESTLVSKTFREHKRPERPVFKCNKCGSTSHLANTCTKKTRINEVQVIEEAKCTEEKEESDLDSEVSEDTPVEDCPIENITAFFEVTEVHTHLPQYSEDCHNLINNQEAKICKTKPARGKVYTSGASCITSIMINDIEGRVNLDTGACITCVGKDYLQAILHEWKSHLLPIEGVQFSSASNKMYPLVILDTNLVFPDQAGGVRMKNEIVVMDNCTS</sequence>
<evidence type="ECO:0000313" key="1">
    <source>
        <dbReference type="EMBL" id="MBW0530204.1"/>
    </source>
</evidence>
<name>A0A9Q3EZS5_9BASI</name>
<dbReference type="AlphaFoldDB" id="A0A9Q3EZS5"/>
<organism evidence="1 2">
    <name type="scientific">Austropuccinia psidii MF-1</name>
    <dbReference type="NCBI Taxonomy" id="1389203"/>
    <lineage>
        <taxon>Eukaryota</taxon>
        <taxon>Fungi</taxon>
        <taxon>Dikarya</taxon>
        <taxon>Basidiomycota</taxon>
        <taxon>Pucciniomycotina</taxon>
        <taxon>Pucciniomycetes</taxon>
        <taxon>Pucciniales</taxon>
        <taxon>Sphaerophragmiaceae</taxon>
        <taxon>Austropuccinia</taxon>
    </lineage>
</organism>
<dbReference type="EMBL" id="AVOT02035799">
    <property type="protein sequence ID" value="MBW0530204.1"/>
    <property type="molecule type" value="Genomic_DNA"/>
</dbReference>
<gene>
    <name evidence="1" type="ORF">O181_069919</name>
</gene>
<dbReference type="Proteomes" id="UP000765509">
    <property type="component" value="Unassembled WGS sequence"/>
</dbReference>
<comment type="caution">
    <text evidence="1">The sequence shown here is derived from an EMBL/GenBank/DDBJ whole genome shotgun (WGS) entry which is preliminary data.</text>
</comment>
<proteinExistence type="predicted"/>
<dbReference type="OrthoDB" id="2517660at2759"/>
<evidence type="ECO:0000313" key="2">
    <source>
        <dbReference type="Proteomes" id="UP000765509"/>
    </source>
</evidence>
<protein>
    <submittedName>
        <fullName evidence="1">Uncharacterized protein</fullName>
    </submittedName>
</protein>